<sequence>MTSPQAPPQRLIDPQDPAEYERIELRVPALIRVRALQAYQDWVEDGGLERFAKKHNVNPDFIYHLSGTKPAVMVAYIAELEAIPGLKAMMLPPPTGLCLSDESAQDGMALAEGWYTSEDETEDEDDKEQTGIEDELEGSKEEGIKATALDQETNVSCKTQS</sequence>
<name>A0A3M7M3G0_9PLEO</name>
<protein>
    <submittedName>
        <fullName evidence="2">Uncharacterized protein</fullName>
    </submittedName>
</protein>
<gene>
    <name evidence="2" type="ORF">GMOD_00002969</name>
</gene>
<dbReference type="EMBL" id="KE747817">
    <property type="protein sequence ID" value="RMZ69057.1"/>
    <property type="molecule type" value="Genomic_DNA"/>
</dbReference>
<dbReference type="Proteomes" id="UP000265663">
    <property type="component" value="Unassembled WGS sequence"/>
</dbReference>
<feature type="region of interest" description="Disordered" evidence="1">
    <location>
        <begin position="114"/>
        <end position="161"/>
    </location>
</feature>
<feature type="compositionally biased region" description="Acidic residues" evidence="1">
    <location>
        <begin position="117"/>
        <end position="136"/>
    </location>
</feature>
<dbReference type="AlphaFoldDB" id="A0A3M7M3G0"/>
<organism evidence="2 3">
    <name type="scientific">Pyrenophora seminiperda CCB06</name>
    <dbReference type="NCBI Taxonomy" id="1302712"/>
    <lineage>
        <taxon>Eukaryota</taxon>
        <taxon>Fungi</taxon>
        <taxon>Dikarya</taxon>
        <taxon>Ascomycota</taxon>
        <taxon>Pezizomycotina</taxon>
        <taxon>Dothideomycetes</taxon>
        <taxon>Pleosporomycetidae</taxon>
        <taxon>Pleosporales</taxon>
        <taxon>Pleosporineae</taxon>
        <taxon>Pleosporaceae</taxon>
        <taxon>Pyrenophora</taxon>
    </lineage>
</organism>
<evidence type="ECO:0000313" key="3">
    <source>
        <dbReference type="Proteomes" id="UP000265663"/>
    </source>
</evidence>
<reference evidence="2 3" key="1">
    <citation type="journal article" date="2014" name="PLoS ONE">
        <title>De novo Genome Assembly of the Fungal Plant Pathogen Pyrenophora semeniperda.</title>
        <authorList>
            <person name="Soliai M.M."/>
            <person name="Meyer S.E."/>
            <person name="Udall J.A."/>
            <person name="Elzinga D.E."/>
            <person name="Hermansen R.A."/>
            <person name="Bodily P.M."/>
            <person name="Hart A.A."/>
            <person name="Coleman C.E."/>
        </authorList>
    </citation>
    <scope>NUCLEOTIDE SEQUENCE [LARGE SCALE GENOMIC DNA]</scope>
    <source>
        <strain evidence="2 3">CCB06</strain>
        <tissue evidence="2">Mycelium</tissue>
    </source>
</reference>
<proteinExistence type="predicted"/>
<keyword evidence="3" id="KW-1185">Reference proteome</keyword>
<evidence type="ECO:0000313" key="2">
    <source>
        <dbReference type="EMBL" id="RMZ69057.1"/>
    </source>
</evidence>
<evidence type="ECO:0000256" key="1">
    <source>
        <dbReference type="SAM" id="MobiDB-lite"/>
    </source>
</evidence>
<dbReference type="OrthoDB" id="3694346at2759"/>
<accession>A0A3M7M3G0</accession>
<feature type="compositionally biased region" description="Polar residues" evidence="1">
    <location>
        <begin position="150"/>
        <end position="161"/>
    </location>
</feature>